<keyword evidence="3" id="KW-1185">Reference proteome</keyword>
<gene>
    <name evidence="2" type="ORF">M5X12_30060</name>
</gene>
<keyword evidence="1" id="KW-1133">Transmembrane helix</keyword>
<protein>
    <submittedName>
        <fullName evidence="2">Uncharacterized protein</fullName>
    </submittedName>
</protein>
<name>A0ABT4H6X4_PAEAL</name>
<reference evidence="2 3" key="1">
    <citation type="submission" date="2022-05" db="EMBL/GenBank/DDBJ databases">
        <title>Genome Sequencing of Bee-Associated Microbes.</title>
        <authorList>
            <person name="Dunlap C."/>
        </authorList>
    </citation>
    <scope>NUCLEOTIDE SEQUENCE [LARGE SCALE GENOMIC DNA]</scope>
    <source>
        <strain evidence="2 3">NRRL B-04010</strain>
    </source>
</reference>
<proteinExistence type="predicted"/>
<keyword evidence="1" id="KW-0812">Transmembrane</keyword>
<evidence type="ECO:0000256" key="1">
    <source>
        <dbReference type="SAM" id="Phobius"/>
    </source>
</evidence>
<feature type="transmembrane region" description="Helical" evidence="1">
    <location>
        <begin position="7"/>
        <end position="29"/>
    </location>
</feature>
<evidence type="ECO:0000313" key="2">
    <source>
        <dbReference type="EMBL" id="MCY9764741.1"/>
    </source>
</evidence>
<dbReference type="Proteomes" id="UP001527181">
    <property type="component" value="Unassembled WGS sequence"/>
</dbReference>
<accession>A0ABT4H6X4</accession>
<evidence type="ECO:0000313" key="3">
    <source>
        <dbReference type="Proteomes" id="UP001527181"/>
    </source>
</evidence>
<feature type="transmembrane region" description="Helical" evidence="1">
    <location>
        <begin position="49"/>
        <end position="66"/>
    </location>
</feature>
<comment type="caution">
    <text evidence="2">The sequence shown here is derived from an EMBL/GenBank/DDBJ whole genome shotgun (WGS) entry which is preliminary data.</text>
</comment>
<dbReference type="EMBL" id="JAMDNP010000113">
    <property type="protein sequence ID" value="MCY9764741.1"/>
    <property type="molecule type" value="Genomic_DNA"/>
</dbReference>
<feature type="transmembrane region" description="Helical" evidence="1">
    <location>
        <begin position="78"/>
        <end position="98"/>
    </location>
</feature>
<keyword evidence="1" id="KW-0472">Membrane</keyword>
<sequence length="208" mass="23801">MRIALKIFLVLVSIGLGLISFALVINILISFEKPTGFKVYDPGPRGVQCFLLLIIISAYSVLLLLLNRNKKNSKLVKTALSSFLISFIVTPFIITYSADIHDFFVKPTHRTQMSIQKEIQKIILENDLPYILDSKRSEKQTTNDAIGIILRKNNSDKIQQKEVELIIKNSPPRELIFIFYDRDQKESVSVILNKDKSNVRCNPIEFCK</sequence>
<dbReference type="RefSeq" id="WP_268600823.1">
    <property type="nucleotide sequence ID" value="NZ_JAMDNP010000113.1"/>
</dbReference>
<organism evidence="2 3">
    <name type="scientific">Paenibacillus alvei</name>
    <name type="common">Bacillus alvei</name>
    <dbReference type="NCBI Taxonomy" id="44250"/>
    <lineage>
        <taxon>Bacteria</taxon>
        <taxon>Bacillati</taxon>
        <taxon>Bacillota</taxon>
        <taxon>Bacilli</taxon>
        <taxon>Bacillales</taxon>
        <taxon>Paenibacillaceae</taxon>
        <taxon>Paenibacillus</taxon>
    </lineage>
</organism>